<evidence type="ECO:0000313" key="7">
    <source>
        <dbReference type="EMBL" id="KAE9390124.1"/>
    </source>
</evidence>
<dbReference type="PANTHER" id="PTHR45969:SF69">
    <property type="entry name" value="FINGER DOMAIN PROTEIN, PUTATIVE (AFU_ORTHOLOGUE AFUA_3G12190)-RELATED"/>
    <property type="match status" value="1"/>
</dbReference>
<dbReference type="OrthoDB" id="8062037at2759"/>
<protein>
    <recommendedName>
        <fullName evidence="6">RING-type domain-containing protein</fullName>
    </recommendedName>
</protein>
<feature type="region of interest" description="Disordered" evidence="5">
    <location>
        <begin position="97"/>
        <end position="203"/>
    </location>
</feature>
<gene>
    <name evidence="7" type="ORF">BT96DRAFT_833867</name>
</gene>
<dbReference type="GO" id="GO:0008270">
    <property type="term" value="F:zinc ion binding"/>
    <property type="evidence" value="ECO:0007669"/>
    <property type="project" value="UniProtKB-KW"/>
</dbReference>
<dbReference type="InterPro" id="IPR001841">
    <property type="entry name" value="Znf_RING"/>
</dbReference>
<feature type="domain" description="RING-type" evidence="6">
    <location>
        <begin position="51"/>
        <end position="93"/>
    </location>
</feature>
<dbReference type="EMBL" id="ML769669">
    <property type="protein sequence ID" value="KAE9390124.1"/>
    <property type="molecule type" value="Genomic_DNA"/>
</dbReference>
<evidence type="ECO:0000259" key="6">
    <source>
        <dbReference type="PROSITE" id="PS50089"/>
    </source>
</evidence>
<feature type="non-terminal residue" evidence="7">
    <location>
        <position position="1"/>
    </location>
</feature>
<keyword evidence="8" id="KW-1185">Reference proteome</keyword>
<evidence type="ECO:0000256" key="3">
    <source>
        <dbReference type="ARBA" id="ARBA00022833"/>
    </source>
</evidence>
<dbReference type="Gene3D" id="3.30.40.10">
    <property type="entry name" value="Zinc/RING finger domain, C3HC4 (zinc finger)"/>
    <property type="match status" value="1"/>
</dbReference>
<evidence type="ECO:0000256" key="5">
    <source>
        <dbReference type="SAM" id="MobiDB-lite"/>
    </source>
</evidence>
<dbReference type="GO" id="GO:0016567">
    <property type="term" value="P:protein ubiquitination"/>
    <property type="evidence" value="ECO:0007669"/>
    <property type="project" value="TreeGrafter"/>
</dbReference>
<evidence type="ECO:0000256" key="4">
    <source>
        <dbReference type="PROSITE-ProRule" id="PRU00175"/>
    </source>
</evidence>
<organism evidence="7 8">
    <name type="scientific">Gymnopus androsaceus JB14</name>
    <dbReference type="NCBI Taxonomy" id="1447944"/>
    <lineage>
        <taxon>Eukaryota</taxon>
        <taxon>Fungi</taxon>
        <taxon>Dikarya</taxon>
        <taxon>Basidiomycota</taxon>
        <taxon>Agaricomycotina</taxon>
        <taxon>Agaricomycetes</taxon>
        <taxon>Agaricomycetidae</taxon>
        <taxon>Agaricales</taxon>
        <taxon>Marasmiineae</taxon>
        <taxon>Omphalotaceae</taxon>
        <taxon>Gymnopus</taxon>
    </lineage>
</organism>
<dbReference type="GO" id="GO:0061630">
    <property type="term" value="F:ubiquitin protein ligase activity"/>
    <property type="evidence" value="ECO:0007669"/>
    <property type="project" value="TreeGrafter"/>
</dbReference>
<dbReference type="Pfam" id="PF13639">
    <property type="entry name" value="zf-RING_2"/>
    <property type="match status" value="1"/>
</dbReference>
<name>A0A6A4GYG7_9AGAR</name>
<keyword evidence="1" id="KW-0479">Metal-binding</keyword>
<dbReference type="AlphaFoldDB" id="A0A6A4GYG7"/>
<evidence type="ECO:0000256" key="2">
    <source>
        <dbReference type="ARBA" id="ARBA00022771"/>
    </source>
</evidence>
<dbReference type="PANTHER" id="PTHR45969">
    <property type="entry name" value="RING ZINC FINGER PROTEIN-RELATED"/>
    <property type="match status" value="1"/>
</dbReference>
<accession>A0A6A4GYG7</accession>
<dbReference type="InterPro" id="IPR013083">
    <property type="entry name" value="Znf_RING/FYVE/PHD"/>
</dbReference>
<dbReference type="Proteomes" id="UP000799118">
    <property type="component" value="Unassembled WGS sequence"/>
</dbReference>
<keyword evidence="2 4" id="KW-0863">Zinc-finger</keyword>
<reference evidence="7" key="1">
    <citation type="journal article" date="2019" name="Environ. Microbiol.">
        <title>Fungal ecological strategies reflected in gene transcription - a case study of two litter decomposers.</title>
        <authorList>
            <person name="Barbi F."/>
            <person name="Kohler A."/>
            <person name="Barry K."/>
            <person name="Baskaran P."/>
            <person name="Daum C."/>
            <person name="Fauchery L."/>
            <person name="Ihrmark K."/>
            <person name="Kuo A."/>
            <person name="LaButti K."/>
            <person name="Lipzen A."/>
            <person name="Morin E."/>
            <person name="Grigoriev I.V."/>
            <person name="Henrissat B."/>
            <person name="Lindahl B."/>
            <person name="Martin F."/>
        </authorList>
    </citation>
    <scope>NUCLEOTIDE SEQUENCE</scope>
    <source>
        <strain evidence="7">JB14</strain>
    </source>
</reference>
<proteinExistence type="predicted"/>
<keyword evidence="3" id="KW-0862">Zinc</keyword>
<sequence length="203" mass="22136">DEDFDQSYEGLMSLAATLGEVKPRTTPDHVVAGLKAGFYKDWASEDCDTRCPICLDDYKALDPVLKLNDCPHWLHKGCLEQWLKGASTCPVCRKSVQFPSPHRHSRFRSHFHRTTAATRSSPSQSTASNSGGTSVPTAGPSGSGSSHGSNRSSTETNNPDPANADNDSDSTNDSNLTAARRDAMRGLGLRSRFQWDYQSPSPY</sequence>
<dbReference type="SUPFAM" id="SSF57850">
    <property type="entry name" value="RING/U-box"/>
    <property type="match status" value="1"/>
</dbReference>
<dbReference type="SMART" id="SM00184">
    <property type="entry name" value="RING"/>
    <property type="match status" value="1"/>
</dbReference>
<evidence type="ECO:0000256" key="1">
    <source>
        <dbReference type="ARBA" id="ARBA00022723"/>
    </source>
</evidence>
<dbReference type="PROSITE" id="PS50089">
    <property type="entry name" value="ZF_RING_2"/>
    <property type="match status" value="1"/>
</dbReference>
<feature type="compositionally biased region" description="Low complexity" evidence="5">
    <location>
        <begin position="130"/>
        <end position="175"/>
    </location>
</feature>
<evidence type="ECO:0000313" key="8">
    <source>
        <dbReference type="Proteomes" id="UP000799118"/>
    </source>
</evidence>
<feature type="compositionally biased region" description="Basic residues" evidence="5">
    <location>
        <begin position="101"/>
        <end position="113"/>
    </location>
</feature>
<feature type="compositionally biased region" description="Polar residues" evidence="5">
    <location>
        <begin position="115"/>
        <end position="129"/>
    </location>
</feature>